<organism evidence="3 4">
    <name type="scientific">Flavobacterium fontis</name>
    <dbReference type="NCBI Taxonomy" id="1124188"/>
    <lineage>
        <taxon>Bacteria</taxon>
        <taxon>Pseudomonadati</taxon>
        <taxon>Bacteroidota</taxon>
        <taxon>Flavobacteriia</taxon>
        <taxon>Flavobacteriales</taxon>
        <taxon>Flavobacteriaceae</taxon>
        <taxon>Flavobacterium</taxon>
    </lineage>
</organism>
<proteinExistence type="predicted"/>
<name>A0A1M4VXH8_9FLAO</name>
<protein>
    <submittedName>
        <fullName evidence="3">Protein involved in gliding motility SprE</fullName>
    </submittedName>
</protein>
<evidence type="ECO:0000256" key="1">
    <source>
        <dbReference type="SAM" id="Coils"/>
    </source>
</evidence>
<feature type="coiled-coil region" evidence="1">
    <location>
        <begin position="428"/>
        <end position="462"/>
    </location>
</feature>
<dbReference type="Proteomes" id="UP000184147">
    <property type="component" value="Unassembled WGS sequence"/>
</dbReference>
<evidence type="ECO:0000256" key="2">
    <source>
        <dbReference type="SAM" id="MobiDB-lite"/>
    </source>
</evidence>
<evidence type="ECO:0000313" key="3">
    <source>
        <dbReference type="EMBL" id="SHE73422.1"/>
    </source>
</evidence>
<dbReference type="InterPro" id="IPR019734">
    <property type="entry name" value="TPR_rpt"/>
</dbReference>
<dbReference type="Gene3D" id="1.25.40.10">
    <property type="entry name" value="Tetratricopeptide repeat domain"/>
    <property type="match status" value="3"/>
</dbReference>
<dbReference type="STRING" id="1124188.SAMN05444377_10185"/>
<evidence type="ECO:0000313" key="4">
    <source>
        <dbReference type="Proteomes" id="UP000184147"/>
    </source>
</evidence>
<dbReference type="EMBL" id="FQVQ01000001">
    <property type="protein sequence ID" value="SHE73422.1"/>
    <property type="molecule type" value="Genomic_DNA"/>
</dbReference>
<dbReference type="RefSeq" id="WP_073360311.1">
    <property type="nucleotide sequence ID" value="NZ_FQVQ01000001.1"/>
</dbReference>
<accession>A0A1M4VXH8</accession>
<reference evidence="3 4" key="1">
    <citation type="submission" date="2016-11" db="EMBL/GenBank/DDBJ databases">
        <authorList>
            <person name="Jaros S."/>
            <person name="Januszkiewicz K."/>
            <person name="Wedrychowicz H."/>
        </authorList>
    </citation>
    <scope>NUCLEOTIDE SEQUENCE [LARGE SCALE GENOMIC DNA]</scope>
    <source>
        <strain evidence="3 4">DSM 25660</strain>
    </source>
</reference>
<feature type="region of interest" description="Disordered" evidence="2">
    <location>
        <begin position="888"/>
        <end position="959"/>
    </location>
</feature>
<dbReference type="AlphaFoldDB" id="A0A1M4VXH8"/>
<dbReference type="PROSITE" id="PS51257">
    <property type="entry name" value="PROKAR_LIPOPROTEIN"/>
    <property type="match status" value="1"/>
</dbReference>
<keyword evidence="4" id="KW-1185">Reference proteome</keyword>
<sequence length="959" mass="109543">MKNSTPKYFLFFGFAAVLVACSTKKDAFVNRKFHALNTKYNILYNGEVAMDQGVVDLRNQYKDNFWEVLPVERMQVTEEKALPGDTKNPNFDRAETKAIKAIQKHSMNIDGVERNPQMDEAHLMLGQARYYEQRFVPALEAFNYVLYKYPQSDKINLVKIWREKTNMRLENDELAVNNLRKLLKEIKFKDQVYADANATLAQAFINLKEIDSAIAKLRLATEFTKLDEEKSRYRFITAQLYEDRGQKDSAFIEYQRVIDMNRKAARQYVIQAHARQARQFNPKTGDTVAFLKKYKDLMEDRENRPFMDVLHHQMALYYEKVNRPKQAKLSYNASLKAKPQDQYLVASNYRNLAELHFNEAKYVVAGKYFDSTLTVLNPRTREFRLITKKRENLQDVIKFEGIAQRNDSILNLTGMSLADREAFFQKHIERLKKEEAALKLMAEKLAQEKAAAEANANQGKDALGADKLGGGKKNVITPVASSNEVSNFYFYNPNTVEIGKVEFGKKWGKRTYGENWRWSSTVSKGANPDKEDENANAEKEEEVKTVNPMHTTEFYLKQLPTNAKVLDSLAKERNFAYYQLGVIYKEKFKEYTRSASKFEQLLKNKPEERLVLPSLYNLYKVYQIIDPTKAAAIKSRILNEYPDTRYAQIVGGNTSAAAIATTPEATYDALYRAYDSGKYREVLPQTEQAIEQFTGEELVPKYELLKAQLLGKLKGLSEYKKALNYVALTYPNSEEGKKTELFIQKKIPYLESLSFNSEPVTSWNIVYPVAFPTTAATQKLVDKLKKFIQERTIETMTLSEDIYMLDKNFVVLHGIKNLDNAKGIAQVLKEFKDYKIAEPYAIISNENYKVVQVMKNFEDYVSGDWLNKPIVPVQRTLEIEKEIPKVVPKGKNSGTVTKEELFGEDPAAPAGDTPKGTQGSKPTPTGNPSNSVPATKSNAAEDAPMNALPPAPGFNPNKK</sequence>
<keyword evidence="1" id="KW-0175">Coiled coil</keyword>
<dbReference type="SUPFAM" id="SSF48452">
    <property type="entry name" value="TPR-like"/>
    <property type="match status" value="1"/>
</dbReference>
<feature type="compositionally biased region" description="Polar residues" evidence="2">
    <location>
        <begin position="915"/>
        <end position="938"/>
    </location>
</feature>
<dbReference type="SMART" id="SM00028">
    <property type="entry name" value="TPR"/>
    <property type="match status" value="4"/>
</dbReference>
<feature type="region of interest" description="Disordered" evidence="2">
    <location>
        <begin position="519"/>
        <end position="544"/>
    </location>
</feature>
<dbReference type="InterPro" id="IPR011990">
    <property type="entry name" value="TPR-like_helical_dom_sf"/>
</dbReference>
<gene>
    <name evidence="3" type="ORF">SAMN05444377_10185</name>
</gene>